<dbReference type="Proteomes" id="UP001305647">
    <property type="component" value="Unassembled WGS sequence"/>
</dbReference>
<keyword evidence="2" id="KW-1185">Reference proteome</keyword>
<name>A0AAN6PXI5_9PEZI</name>
<sequence>MRIRNKKLIAEPTSIAGQSIHKSRLISIFRSSCGFPEGRKLGNCIAHLVCKTAVGASRHLRHHRPAVILGLEDLGIPLRSLATWTLKMRGWRTLAGASRTPGFLAAISGERFSVIDWTRHRFPQSSLVRRAPTGSCPGSSSWLSEMGLLLDQEVRVEKGK</sequence>
<reference evidence="1" key="1">
    <citation type="journal article" date="2023" name="Mol. Phylogenet. Evol.">
        <title>Genome-scale phylogeny and comparative genomics of the fungal order Sordariales.</title>
        <authorList>
            <person name="Hensen N."/>
            <person name="Bonometti L."/>
            <person name="Westerberg I."/>
            <person name="Brannstrom I.O."/>
            <person name="Guillou S."/>
            <person name="Cros-Aarteil S."/>
            <person name="Calhoun S."/>
            <person name="Haridas S."/>
            <person name="Kuo A."/>
            <person name="Mondo S."/>
            <person name="Pangilinan J."/>
            <person name="Riley R."/>
            <person name="LaButti K."/>
            <person name="Andreopoulos B."/>
            <person name="Lipzen A."/>
            <person name="Chen C."/>
            <person name="Yan M."/>
            <person name="Daum C."/>
            <person name="Ng V."/>
            <person name="Clum A."/>
            <person name="Steindorff A."/>
            <person name="Ohm R.A."/>
            <person name="Martin F."/>
            <person name="Silar P."/>
            <person name="Natvig D.O."/>
            <person name="Lalanne C."/>
            <person name="Gautier V."/>
            <person name="Ament-Velasquez S.L."/>
            <person name="Kruys A."/>
            <person name="Hutchinson M.I."/>
            <person name="Powell A.J."/>
            <person name="Barry K."/>
            <person name="Miller A.N."/>
            <person name="Grigoriev I.V."/>
            <person name="Debuchy R."/>
            <person name="Gladieux P."/>
            <person name="Hiltunen Thoren M."/>
            <person name="Johannesson H."/>
        </authorList>
    </citation>
    <scope>NUCLEOTIDE SEQUENCE</scope>
    <source>
        <strain evidence="1">CBS 757.83</strain>
    </source>
</reference>
<protein>
    <submittedName>
        <fullName evidence="1">Uncharacterized protein</fullName>
    </submittedName>
</protein>
<comment type="caution">
    <text evidence="1">The sequence shown here is derived from an EMBL/GenBank/DDBJ whole genome shotgun (WGS) entry which is preliminary data.</text>
</comment>
<accession>A0AAN6PXI5</accession>
<reference evidence="1" key="2">
    <citation type="submission" date="2023-05" db="EMBL/GenBank/DDBJ databases">
        <authorList>
            <consortium name="Lawrence Berkeley National Laboratory"/>
            <person name="Steindorff A."/>
            <person name="Hensen N."/>
            <person name="Bonometti L."/>
            <person name="Westerberg I."/>
            <person name="Brannstrom I.O."/>
            <person name="Guillou S."/>
            <person name="Cros-Aarteil S."/>
            <person name="Calhoun S."/>
            <person name="Haridas S."/>
            <person name="Kuo A."/>
            <person name="Mondo S."/>
            <person name="Pangilinan J."/>
            <person name="Riley R."/>
            <person name="Labutti K."/>
            <person name="Andreopoulos B."/>
            <person name="Lipzen A."/>
            <person name="Chen C."/>
            <person name="Yanf M."/>
            <person name="Daum C."/>
            <person name="Ng V."/>
            <person name="Clum A."/>
            <person name="Ohm R."/>
            <person name="Martin F."/>
            <person name="Silar P."/>
            <person name="Natvig D."/>
            <person name="Lalanne C."/>
            <person name="Gautier V."/>
            <person name="Ament-Velasquez S.L."/>
            <person name="Kruys A."/>
            <person name="Hutchinson M.I."/>
            <person name="Powell A.J."/>
            <person name="Barry K."/>
            <person name="Miller A.N."/>
            <person name="Grigoriev I.V."/>
            <person name="Debuchy R."/>
            <person name="Gladieux P."/>
            <person name="Thoren M.H."/>
            <person name="Johannesson H."/>
        </authorList>
    </citation>
    <scope>NUCLEOTIDE SEQUENCE</scope>
    <source>
        <strain evidence="1">CBS 757.83</strain>
    </source>
</reference>
<dbReference type="AlphaFoldDB" id="A0AAN6PXI5"/>
<dbReference type="EMBL" id="MU863646">
    <property type="protein sequence ID" value="KAK4099759.1"/>
    <property type="molecule type" value="Genomic_DNA"/>
</dbReference>
<gene>
    <name evidence="1" type="ORF">N658DRAFT_153493</name>
</gene>
<organism evidence="1 2">
    <name type="scientific">Parathielavia hyrcaniae</name>
    <dbReference type="NCBI Taxonomy" id="113614"/>
    <lineage>
        <taxon>Eukaryota</taxon>
        <taxon>Fungi</taxon>
        <taxon>Dikarya</taxon>
        <taxon>Ascomycota</taxon>
        <taxon>Pezizomycotina</taxon>
        <taxon>Sordariomycetes</taxon>
        <taxon>Sordariomycetidae</taxon>
        <taxon>Sordariales</taxon>
        <taxon>Chaetomiaceae</taxon>
        <taxon>Parathielavia</taxon>
    </lineage>
</organism>
<evidence type="ECO:0000313" key="1">
    <source>
        <dbReference type="EMBL" id="KAK4099759.1"/>
    </source>
</evidence>
<evidence type="ECO:0000313" key="2">
    <source>
        <dbReference type="Proteomes" id="UP001305647"/>
    </source>
</evidence>
<proteinExistence type="predicted"/>